<dbReference type="AlphaFoldDB" id="A0A2I2MAB0"/>
<sequence>MPRIDFKTITNYLENLADANIDIASKYRWNVTEFTGNLRSGIDLPVKLIDAVEVQTSGNNTQRSHNNIVAFTVLDKPNTRTGNANEYDAQNEVLNRCQNICFDIETRILHDATNIKDADGNKNWLYGRVEEGSFRFYKIGPIFTDTLYGYRCEFALKNQVCKIPDASKWNDME</sequence>
<name>A0A2I2MAB0_9FLAO</name>
<accession>A0A2I2MAB0</accession>
<dbReference type="EMBL" id="OENE01000035">
    <property type="protein sequence ID" value="SOU89488.1"/>
    <property type="molecule type" value="Genomic_DNA"/>
</dbReference>
<reference evidence="1 2" key="1">
    <citation type="submission" date="2017-11" db="EMBL/GenBank/DDBJ databases">
        <authorList>
            <person name="Duchaud E."/>
        </authorList>
    </citation>
    <scope>NUCLEOTIDE SEQUENCE [LARGE SCALE GENOMIC DNA]</scope>
    <source>
        <strain evidence="1 2">TNO010</strain>
    </source>
</reference>
<dbReference type="RefSeq" id="WP_172505727.1">
    <property type="nucleotide sequence ID" value="NZ_OENE01000035.1"/>
</dbReference>
<proteinExistence type="predicted"/>
<protein>
    <submittedName>
        <fullName evidence="1">Uncharacterized protein</fullName>
    </submittedName>
</protein>
<evidence type="ECO:0000313" key="2">
    <source>
        <dbReference type="Proteomes" id="UP000490060"/>
    </source>
</evidence>
<dbReference type="Proteomes" id="UP000490060">
    <property type="component" value="Unassembled WGS sequence"/>
</dbReference>
<gene>
    <name evidence="1" type="ORF">TNO010_400063</name>
</gene>
<evidence type="ECO:0000313" key="1">
    <source>
        <dbReference type="EMBL" id="SOU89488.1"/>
    </source>
</evidence>
<organism evidence="1 2">
    <name type="scientific">Tenacibaculum finnmarkense genomovar ulcerans</name>
    <dbReference type="NCBI Taxonomy" id="2781388"/>
    <lineage>
        <taxon>Bacteria</taxon>
        <taxon>Pseudomonadati</taxon>
        <taxon>Bacteroidota</taxon>
        <taxon>Flavobacteriia</taxon>
        <taxon>Flavobacteriales</taxon>
        <taxon>Flavobacteriaceae</taxon>
        <taxon>Tenacibaculum</taxon>
        <taxon>Tenacibaculum finnmarkense</taxon>
    </lineage>
</organism>